<keyword evidence="1" id="KW-0732">Signal</keyword>
<accession>A0A915CFR7</accession>
<dbReference type="AlphaFoldDB" id="A0A915CFR7"/>
<dbReference type="Proteomes" id="UP000887569">
    <property type="component" value="Unplaced"/>
</dbReference>
<evidence type="ECO:0000256" key="1">
    <source>
        <dbReference type="SAM" id="SignalP"/>
    </source>
</evidence>
<proteinExistence type="predicted"/>
<feature type="chain" id="PRO_5037180179" evidence="1">
    <location>
        <begin position="19"/>
        <end position="125"/>
    </location>
</feature>
<reference evidence="3" key="1">
    <citation type="submission" date="2022-11" db="UniProtKB">
        <authorList>
            <consortium name="WormBaseParasite"/>
        </authorList>
    </citation>
    <scope>IDENTIFICATION</scope>
</reference>
<sequence>MGGVMVIVLFGFVTAICANEIPASLGEEFCKEYPDLHLCRLQSTLEGALAEIQYLVNGETVASTSGTVSKRKSAFVRFGKRVDEEEDNEKRSIPNSVYATALAVQEVYCKEAILAELDFEGVELE</sequence>
<evidence type="ECO:0000313" key="2">
    <source>
        <dbReference type="Proteomes" id="UP000887569"/>
    </source>
</evidence>
<feature type="signal peptide" evidence="1">
    <location>
        <begin position="1"/>
        <end position="18"/>
    </location>
</feature>
<dbReference type="WBParaSite" id="PgR144_g014_t01">
    <property type="protein sequence ID" value="PgR144_g014_t01"/>
    <property type="gene ID" value="PgR144_g014"/>
</dbReference>
<organism evidence="2 3">
    <name type="scientific">Parascaris univalens</name>
    <name type="common">Nematode worm</name>
    <dbReference type="NCBI Taxonomy" id="6257"/>
    <lineage>
        <taxon>Eukaryota</taxon>
        <taxon>Metazoa</taxon>
        <taxon>Ecdysozoa</taxon>
        <taxon>Nematoda</taxon>
        <taxon>Chromadorea</taxon>
        <taxon>Rhabditida</taxon>
        <taxon>Spirurina</taxon>
        <taxon>Ascaridomorpha</taxon>
        <taxon>Ascaridoidea</taxon>
        <taxon>Ascarididae</taxon>
        <taxon>Parascaris</taxon>
    </lineage>
</organism>
<name>A0A915CFR7_PARUN</name>
<evidence type="ECO:0000313" key="3">
    <source>
        <dbReference type="WBParaSite" id="PgR144_g014_t01"/>
    </source>
</evidence>
<keyword evidence="2" id="KW-1185">Reference proteome</keyword>
<protein>
    <submittedName>
        <fullName evidence="3">Uncharacterized protein</fullName>
    </submittedName>
</protein>